<reference evidence="5" key="4">
    <citation type="journal article" date="2016" name="Gigascience">
        <title>De novo construction of an expanded transcriptome assembly for the western tarnished plant bug, Lygus hesperus.</title>
        <authorList>
            <person name="Tassone E.E."/>
            <person name="Geib S.M."/>
            <person name="Hall B."/>
            <person name="Fabrick J.A."/>
            <person name="Brent C.S."/>
            <person name="Hull J.J."/>
        </authorList>
    </citation>
    <scope>NUCLEOTIDE SEQUENCE</scope>
</reference>
<proteinExistence type="predicted"/>
<organism evidence="3">
    <name type="scientific">Lygus hesperus</name>
    <name type="common">Western plant bug</name>
    <dbReference type="NCBI Taxonomy" id="30085"/>
    <lineage>
        <taxon>Eukaryota</taxon>
        <taxon>Metazoa</taxon>
        <taxon>Ecdysozoa</taxon>
        <taxon>Arthropoda</taxon>
        <taxon>Hexapoda</taxon>
        <taxon>Insecta</taxon>
        <taxon>Pterygota</taxon>
        <taxon>Neoptera</taxon>
        <taxon>Paraneoptera</taxon>
        <taxon>Hemiptera</taxon>
        <taxon>Heteroptera</taxon>
        <taxon>Panheteroptera</taxon>
        <taxon>Cimicomorpha</taxon>
        <taxon>Miridae</taxon>
        <taxon>Mirini</taxon>
        <taxon>Lygus</taxon>
    </lineage>
</organism>
<evidence type="ECO:0000256" key="1">
    <source>
        <dbReference type="SAM" id="MobiDB-lite"/>
    </source>
</evidence>
<feature type="compositionally biased region" description="Basic and acidic residues" evidence="1">
    <location>
        <begin position="148"/>
        <end position="171"/>
    </location>
</feature>
<reference evidence="3" key="2">
    <citation type="submission" date="2014-07" db="EMBL/GenBank/DDBJ databases">
        <authorList>
            <person name="Hull J."/>
        </authorList>
    </citation>
    <scope>NUCLEOTIDE SEQUENCE</scope>
</reference>
<feature type="compositionally biased region" description="Basic and acidic residues" evidence="1">
    <location>
        <begin position="100"/>
        <end position="118"/>
    </location>
</feature>
<reference evidence="3" key="1">
    <citation type="journal article" date="2014" name="PLoS ONE">
        <title>Transcriptome-Based Identification of ABC Transporters in the Western Tarnished Plant Bug Lygus hesperus.</title>
        <authorList>
            <person name="Hull J.J."/>
            <person name="Chaney K."/>
            <person name="Geib S.M."/>
            <person name="Fabrick J.A."/>
            <person name="Brent C.S."/>
            <person name="Walsh D."/>
            <person name="Lavine L.C."/>
        </authorList>
    </citation>
    <scope>NUCLEOTIDE SEQUENCE</scope>
</reference>
<protein>
    <submittedName>
        <fullName evidence="3 5">Heat-and acid-stable phosphoprotein</fullName>
    </submittedName>
</protein>
<dbReference type="InterPro" id="IPR019380">
    <property type="entry name" value="Casein_kinase_sb_PP28"/>
</dbReference>
<dbReference type="EMBL" id="GBHO01005342">
    <property type="protein sequence ID" value="JAG38262.1"/>
    <property type="molecule type" value="Transcribed_RNA"/>
</dbReference>
<name>A0A0A9YZ29_LYGHE</name>
<feature type="region of interest" description="Disordered" evidence="1">
    <location>
        <begin position="148"/>
        <end position="182"/>
    </location>
</feature>
<evidence type="ECO:0000313" key="3">
    <source>
        <dbReference type="EMBL" id="JAG38262.1"/>
    </source>
</evidence>
<dbReference type="AlphaFoldDB" id="A0A0A9YZ29"/>
<feature type="compositionally biased region" description="Basic residues" evidence="1">
    <location>
        <begin position="1"/>
        <end position="15"/>
    </location>
</feature>
<dbReference type="InterPro" id="IPR039876">
    <property type="entry name" value="HAP28"/>
</dbReference>
<dbReference type="EMBL" id="GDHC01009113">
    <property type="protein sequence ID" value="JAQ09516.1"/>
    <property type="molecule type" value="Transcribed_RNA"/>
</dbReference>
<feature type="compositionally biased region" description="Low complexity" evidence="1">
    <location>
        <begin position="172"/>
        <end position="182"/>
    </location>
</feature>
<dbReference type="PANTHER" id="PTHR22055">
    <property type="entry name" value="28 KDA HEAT- AND ACID-STABLE PHOSPHOPROTEIN PDGF-ASSOCIATED PROTEIN"/>
    <property type="match status" value="1"/>
</dbReference>
<dbReference type="EMBL" id="GBRD01004608">
    <property type="protein sequence ID" value="JAG61213.1"/>
    <property type="molecule type" value="Transcribed_RNA"/>
</dbReference>
<dbReference type="Pfam" id="PF10252">
    <property type="entry name" value="PP28"/>
    <property type="match status" value="1"/>
</dbReference>
<feature type="compositionally biased region" description="Acidic residues" evidence="1">
    <location>
        <begin position="42"/>
        <end position="67"/>
    </location>
</feature>
<accession>A0A0A9YZ29</accession>
<evidence type="ECO:0000259" key="2">
    <source>
        <dbReference type="Pfam" id="PF10252"/>
    </source>
</evidence>
<reference evidence="4" key="3">
    <citation type="submission" date="2014-09" db="EMBL/GenBank/DDBJ databases">
        <authorList>
            <person name="Magalhaes I.L.F."/>
            <person name="Oliveira U."/>
            <person name="Santos F.R."/>
            <person name="Vidigal T.H.D.A."/>
            <person name="Brescovit A.D."/>
            <person name="Santos A.J."/>
        </authorList>
    </citation>
    <scope>NUCLEOTIDE SEQUENCE</scope>
</reference>
<feature type="domain" description="Casein kinase substrate phosphoprotein PP28" evidence="2">
    <location>
        <begin position="84"/>
        <end position="161"/>
    </location>
</feature>
<evidence type="ECO:0000313" key="4">
    <source>
        <dbReference type="EMBL" id="JAG61212.1"/>
    </source>
</evidence>
<dbReference type="EMBL" id="GBRD01004609">
    <property type="protein sequence ID" value="JAG61212.1"/>
    <property type="molecule type" value="Transcribed_RNA"/>
</dbReference>
<sequence>MPRGKYTNHKGRSRRFTSAEELEEQRKKDEYRQRKKERGMESSEEEEEEEDKATDEEGGSDSEESAGEDANKNKGVASLIEISNPNRAPPKAKKVTAISEDAKPELSRREREEIEKQRASAHYHMLHAQGKTAQARADLARLAIIKQQREDAAKRREAEKAEREAAKKDKTAQTQKALGKKT</sequence>
<gene>
    <name evidence="3" type="primary">PDAP1</name>
    <name evidence="3" type="ORF">CM83_63681</name>
    <name evidence="5" type="ORF">g.89146</name>
</gene>
<evidence type="ECO:0000313" key="5">
    <source>
        <dbReference type="EMBL" id="JAQ09516.1"/>
    </source>
</evidence>
<feature type="region of interest" description="Disordered" evidence="1">
    <location>
        <begin position="1"/>
        <end position="118"/>
    </location>
</feature>